<keyword evidence="4 10" id="KW-0349">Heme</keyword>
<accession>A0A8J0TYD7</accession>
<dbReference type="PROSITE" id="PS00086">
    <property type="entry name" value="CYTOCHROME_P450"/>
    <property type="match status" value="1"/>
</dbReference>
<dbReference type="AlphaFoldDB" id="A0A8J0TYD7"/>
<evidence type="ECO:0000256" key="4">
    <source>
        <dbReference type="ARBA" id="ARBA00022617"/>
    </source>
</evidence>
<evidence type="ECO:0000256" key="9">
    <source>
        <dbReference type="ARBA" id="ARBA00023136"/>
    </source>
</evidence>
<dbReference type="InterPro" id="IPR017972">
    <property type="entry name" value="Cyt_P450_CS"/>
</dbReference>
<evidence type="ECO:0000313" key="15">
    <source>
        <dbReference type="Xenbase" id="XB-GENE-5815365"/>
    </source>
</evidence>
<dbReference type="Xenbase" id="XB-GENE-5815365">
    <property type="gene designation" value="cyp2j6.S"/>
</dbReference>
<dbReference type="FunFam" id="1.10.630.10:FF:000004">
    <property type="entry name" value="cytochrome P450 2D15 isoform X1"/>
    <property type="match status" value="1"/>
</dbReference>
<evidence type="ECO:0000256" key="1">
    <source>
        <dbReference type="ARBA" id="ARBA00001971"/>
    </source>
</evidence>
<keyword evidence="13" id="KW-1185">Reference proteome</keyword>
<dbReference type="Gene3D" id="1.10.630.10">
    <property type="entry name" value="Cytochrome P450"/>
    <property type="match status" value="1"/>
</dbReference>
<comment type="subcellular location">
    <subcellularLocation>
        <location evidence="2">Membrane</location>
    </subcellularLocation>
</comment>
<evidence type="ECO:0000313" key="13">
    <source>
        <dbReference type="Proteomes" id="UP000186698"/>
    </source>
</evidence>
<evidence type="ECO:0000256" key="6">
    <source>
        <dbReference type="ARBA" id="ARBA00023002"/>
    </source>
</evidence>
<dbReference type="PANTHER" id="PTHR24300:SF368">
    <property type="entry name" value="CYTOCHROME P450, FAMILY 2, SUBFAMILY AB, POLYPEPTIDE 1"/>
    <property type="match status" value="1"/>
</dbReference>
<dbReference type="PRINTS" id="PR00463">
    <property type="entry name" value="EP450I"/>
</dbReference>
<evidence type="ECO:0000256" key="12">
    <source>
        <dbReference type="SAM" id="Phobius"/>
    </source>
</evidence>
<dbReference type="SUPFAM" id="SSF48264">
    <property type="entry name" value="Cytochrome P450"/>
    <property type="match status" value="1"/>
</dbReference>
<dbReference type="PRINTS" id="PR00385">
    <property type="entry name" value="P450"/>
</dbReference>
<dbReference type="InterPro" id="IPR050182">
    <property type="entry name" value="Cytochrome_P450_fam2"/>
</dbReference>
<evidence type="ECO:0000256" key="5">
    <source>
        <dbReference type="ARBA" id="ARBA00022723"/>
    </source>
</evidence>
<dbReference type="GO" id="GO:0020037">
    <property type="term" value="F:heme binding"/>
    <property type="evidence" value="ECO:0000318"/>
    <property type="project" value="GO_Central"/>
</dbReference>
<proteinExistence type="inferred from homology"/>
<comment type="similarity">
    <text evidence="3 11">Belongs to the cytochrome P450 family.</text>
</comment>
<evidence type="ECO:0000313" key="14">
    <source>
        <dbReference type="RefSeq" id="XP_018092580.1"/>
    </source>
</evidence>
<keyword evidence="9 12" id="KW-0472">Membrane</keyword>
<dbReference type="GO" id="GO:0005506">
    <property type="term" value="F:iron ion binding"/>
    <property type="evidence" value="ECO:0007669"/>
    <property type="project" value="InterPro"/>
</dbReference>
<gene>
    <name evidence="15" type="primary">cyp2j6.S</name>
    <name evidence="14" type="synonym">LOC100486127.S</name>
    <name evidence="14" type="synonym">XB5815362.S</name>
</gene>
<name>A0A8J0TYD7_XENLA</name>
<dbReference type="InterPro" id="IPR001128">
    <property type="entry name" value="Cyt_P450"/>
</dbReference>
<keyword evidence="12" id="KW-1133">Transmembrane helix</keyword>
<dbReference type="GO" id="GO:0006082">
    <property type="term" value="P:organic acid metabolic process"/>
    <property type="evidence" value="ECO:0000318"/>
    <property type="project" value="GO_Central"/>
</dbReference>
<dbReference type="Pfam" id="PF00067">
    <property type="entry name" value="p450"/>
    <property type="match status" value="1"/>
</dbReference>
<feature type="binding site" description="axial binding residue" evidence="10">
    <location>
        <position position="458"/>
    </location>
    <ligand>
        <name>heme</name>
        <dbReference type="ChEBI" id="CHEBI:30413"/>
    </ligand>
    <ligandPart>
        <name>Fe</name>
        <dbReference type="ChEBI" id="CHEBI:18248"/>
    </ligandPart>
</feature>
<dbReference type="GO" id="GO:0016712">
    <property type="term" value="F:oxidoreductase activity, acting on paired donors, with incorporation or reduction of molecular oxygen, reduced flavin or flavoprotein as one donor, and incorporation of one atom of oxygen"/>
    <property type="evidence" value="ECO:0000318"/>
    <property type="project" value="GO_Central"/>
</dbReference>
<dbReference type="OrthoDB" id="1055148at2759"/>
<dbReference type="GO" id="GO:0006805">
    <property type="term" value="P:xenobiotic metabolic process"/>
    <property type="evidence" value="ECO:0000318"/>
    <property type="project" value="GO_Central"/>
</dbReference>
<dbReference type="GO" id="GO:0005737">
    <property type="term" value="C:cytoplasm"/>
    <property type="evidence" value="ECO:0000318"/>
    <property type="project" value="GO_Central"/>
</dbReference>
<dbReference type="GeneID" id="444495"/>
<dbReference type="Proteomes" id="UP000186698">
    <property type="component" value="Chromosome 1S"/>
</dbReference>
<keyword evidence="7 10" id="KW-0408">Iron</keyword>
<feature type="transmembrane region" description="Helical" evidence="12">
    <location>
        <begin position="12"/>
        <end position="30"/>
    </location>
</feature>
<keyword evidence="6 11" id="KW-0560">Oxidoreductase</keyword>
<evidence type="ECO:0000256" key="3">
    <source>
        <dbReference type="ARBA" id="ARBA00010617"/>
    </source>
</evidence>
<comment type="cofactor">
    <cofactor evidence="1 10">
        <name>heme</name>
        <dbReference type="ChEBI" id="CHEBI:30413"/>
    </cofactor>
</comment>
<protein>
    <submittedName>
        <fullName evidence="14">Provisional ortholog of cytochrome P450, family 2, subfamily j, polypeptide 6 S homeolog isoform X1</fullName>
    </submittedName>
</protein>
<evidence type="ECO:0000256" key="8">
    <source>
        <dbReference type="ARBA" id="ARBA00023033"/>
    </source>
</evidence>
<evidence type="ECO:0000256" key="10">
    <source>
        <dbReference type="PIRSR" id="PIRSR602401-1"/>
    </source>
</evidence>
<sequence>MLNMSFTQETWSLQQILLAFLVCVIAVKYIKMRWAARSLPPGPTPLPLIGNLWALQFKLHPKTLRKIAVSYGDIYTLWLGHTPLVVLSGCRSVRNGLISHSEELSGRPVDGLMQALTNERGIGSTNGHTWKQQRRFGLMTLRNLGLGKRGLESRIQEEAQCLVESLAAKNGEPVNPSDLIVHAVANVISAVVFGHRFSIEDPTFQEMVRCNGCIVTNLGTAWGRIYDAFPWLMRYVPGPHQSSFAAMAYLTTFIKKEIKLHELNGPNEQPQDLIEYYLAQIAKTKLEPDTTFDEANMIQMVIDLFIAGTETTATSLQWALLYMVAFPEIQNFFSKGKWIVTLTEKVQEELDTVLDGSQLAYYEDKKRLPFTNAVIHEVQRYGNIASVGMLRSCIRKVTVNGYQLEKNTMVLPNLDSVLHDQHQWETPYKFNPNHFLDKNGNFCTSEAFLPFSAGHRVCLGEQLARFELFIFFTTLLHRFNIELPEGITEVNTKYVFKMTLQPHPYEICAVPR</sequence>
<evidence type="ECO:0000256" key="2">
    <source>
        <dbReference type="ARBA" id="ARBA00004370"/>
    </source>
</evidence>
<dbReference type="PANTHER" id="PTHR24300">
    <property type="entry name" value="CYTOCHROME P450 508A4-RELATED"/>
    <property type="match status" value="1"/>
</dbReference>
<organism evidence="13 14">
    <name type="scientific">Xenopus laevis</name>
    <name type="common">African clawed frog</name>
    <dbReference type="NCBI Taxonomy" id="8355"/>
    <lineage>
        <taxon>Eukaryota</taxon>
        <taxon>Metazoa</taxon>
        <taxon>Chordata</taxon>
        <taxon>Craniata</taxon>
        <taxon>Vertebrata</taxon>
        <taxon>Euteleostomi</taxon>
        <taxon>Amphibia</taxon>
        <taxon>Batrachia</taxon>
        <taxon>Anura</taxon>
        <taxon>Pipoidea</taxon>
        <taxon>Pipidae</taxon>
        <taxon>Xenopodinae</taxon>
        <taxon>Xenopus</taxon>
        <taxon>Xenopus</taxon>
    </lineage>
</organism>
<dbReference type="RefSeq" id="XP_018092580.1">
    <property type="nucleotide sequence ID" value="XM_018237091.2"/>
</dbReference>
<keyword evidence="12" id="KW-0812">Transmembrane</keyword>
<dbReference type="InterPro" id="IPR036396">
    <property type="entry name" value="Cyt_P450_sf"/>
</dbReference>
<evidence type="ECO:0000256" key="11">
    <source>
        <dbReference type="RuleBase" id="RU000461"/>
    </source>
</evidence>
<dbReference type="AGR" id="Xenbase:XB-GENE-5815365"/>
<keyword evidence="5 10" id="KW-0479">Metal-binding</keyword>
<evidence type="ECO:0000256" key="7">
    <source>
        <dbReference type="ARBA" id="ARBA00023004"/>
    </source>
</evidence>
<dbReference type="InterPro" id="IPR002401">
    <property type="entry name" value="Cyt_P450_E_grp-I"/>
</dbReference>
<reference evidence="14" key="1">
    <citation type="submission" date="2025-08" db="UniProtKB">
        <authorList>
            <consortium name="RefSeq"/>
        </authorList>
    </citation>
    <scope>IDENTIFICATION</scope>
    <source>
        <strain evidence="14">J_2021</strain>
        <tissue evidence="14">Erythrocytes</tissue>
    </source>
</reference>
<keyword evidence="8 11" id="KW-0503">Monooxygenase</keyword>
<dbReference type="GO" id="GO:0016020">
    <property type="term" value="C:membrane"/>
    <property type="evidence" value="ECO:0007669"/>
    <property type="project" value="UniProtKB-SubCell"/>
</dbReference>
<dbReference type="CTD" id="444495"/>